<keyword evidence="3" id="KW-0611">Plant defense</keyword>
<sequence length="105" mass="11763">MAELVLSAFLGVVFEKLTSAALKNIASYKGIDAEIKKWKRSLTQIQGVLVDASQKDITSTPVKRWLNDLQHLAYDIDDVLDGWLTEDMQRESTHESEGITGKTQL</sequence>
<reference evidence="6" key="1">
    <citation type="journal article" date="2017" name="Nature">
        <title>The sunflower genome provides insights into oil metabolism, flowering and Asterid evolution.</title>
        <authorList>
            <person name="Badouin H."/>
            <person name="Gouzy J."/>
            <person name="Grassa C.J."/>
            <person name="Murat F."/>
            <person name="Staton S.E."/>
            <person name="Cottret L."/>
            <person name="Lelandais-Briere C."/>
            <person name="Owens G.L."/>
            <person name="Carrere S."/>
            <person name="Mayjonade B."/>
            <person name="Legrand L."/>
            <person name="Gill N."/>
            <person name="Kane N.C."/>
            <person name="Bowers J.E."/>
            <person name="Hubner S."/>
            <person name="Bellec A."/>
            <person name="Berard A."/>
            <person name="Berges H."/>
            <person name="Blanchet N."/>
            <person name="Boniface M.C."/>
            <person name="Brunel D."/>
            <person name="Catrice O."/>
            <person name="Chaidir N."/>
            <person name="Claudel C."/>
            <person name="Donnadieu C."/>
            <person name="Faraut T."/>
            <person name="Fievet G."/>
            <person name="Helmstetter N."/>
            <person name="King M."/>
            <person name="Knapp S.J."/>
            <person name="Lai Z."/>
            <person name="Le Paslier M.C."/>
            <person name="Lippi Y."/>
            <person name="Lorenzon L."/>
            <person name="Mandel J.R."/>
            <person name="Marage G."/>
            <person name="Marchand G."/>
            <person name="Marquand E."/>
            <person name="Bret-Mestries E."/>
            <person name="Morien E."/>
            <person name="Nambeesan S."/>
            <person name="Nguyen T."/>
            <person name="Pegot-Espagnet P."/>
            <person name="Pouilly N."/>
            <person name="Raftis F."/>
            <person name="Sallet E."/>
            <person name="Schiex T."/>
            <person name="Thomas J."/>
            <person name="Vandecasteele C."/>
            <person name="Vares D."/>
            <person name="Vear F."/>
            <person name="Vautrin S."/>
            <person name="Crespi M."/>
            <person name="Mangin B."/>
            <person name="Burke J.M."/>
            <person name="Salse J."/>
            <person name="Munos S."/>
            <person name="Vincourt P."/>
            <person name="Rieseberg L.H."/>
            <person name="Langlade N.B."/>
        </authorList>
    </citation>
    <scope>NUCLEOTIDE SEQUENCE</scope>
    <source>
        <tissue evidence="6">Leaves</tissue>
    </source>
</reference>
<keyword evidence="2" id="KW-0547">Nucleotide-binding</keyword>
<keyword evidence="7" id="KW-1185">Reference proteome</keyword>
<evidence type="ECO:0000256" key="4">
    <source>
        <dbReference type="SAM" id="SignalP"/>
    </source>
</evidence>
<evidence type="ECO:0000313" key="7">
    <source>
        <dbReference type="Proteomes" id="UP000215914"/>
    </source>
</evidence>
<comment type="caution">
    <text evidence="6">The sequence shown here is derived from an EMBL/GenBank/DDBJ whole genome shotgun (WGS) entry which is preliminary data.</text>
</comment>
<evidence type="ECO:0000256" key="1">
    <source>
        <dbReference type="ARBA" id="ARBA00022737"/>
    </source>
</evidence>
<evidence type="ECO:0000259" key="5">
    <source>
        <dbReference type="Pfam" id="PF18052"/>
    </source>
</evidence>
<protein>
    <recommendedName>
        <fullName evidence="5">Disease resistance N-terminal domain-containing protein</fullName>
    </recommendedName>
</protein>
<dbReference type="EMBL" id="MNCJ02000328">
    <property type="protein sequence ID" value="KAF5775322.1"/>
    <property type="molecule type" value="Genomic_DNA"/>
</dbReference>
<evidence type="ECO:0000256" key="3">
    <source>
        <dbReference type="ARBA" id="ARBA00022821"/>
    </source>
</evidence>
<organism evidence="6 7">
    <name type="scientific">Helianthus annuus</name>
    <name type="common">Common sunflower</name>
    <dbReference type="NCBI Taxonomy" id="4232"/>
    <lineage>
        <taxon>Eukaryota</taxon>
        <taxon>Viridiplantae</taxon>
        <taxon>Streptophyta</taxon>
        <taxon>Embryophyta</taxon>
        <taxon>Tracheophyta</taxon>
        <taxon>Spermatophyta</taxon>
        <taxon>Magnoliopsida</taxon>
        <taxon>eudicotyledons</taxon>
        <taxon>Gunneridae</taxon>
        <taxon>Pentapetalae</taxon>
        <taxon>asterids</taxon>
        <taxon>campanulids</taxon>
        <taxon>Asterales</taxon>
        <taxon>Asteraceae</taxon>
        <taxon>Asteroideae</taxon>
        <taxon>Heliantheae alliance</taxon>
        <taxon>Heliantheae</taxon>
        <taxon>Helianthus</taxon>
    </lineage>
</organism>
<gene>
    <name evidence="6" type="ORF">HanXRQr2_Chr13g0610781</name>
</gene>
<feature type="domain" description="Disease resistance N-terminal" evidence="5">
    <location>
        <begin position="9"/>
        <end position="95"/>
    </location>
</feature>
<name>A0A9K3EL44_HELAN</name>
<feature type="chain" id="PRO_5039947254" description="Disease resistance N-terminal domain-containing protein" evidence="4">
    <location>
        <begin position="21"/>
        <end position="105"/>
    </location>
</feature>
<evidence type="ECO:0000313" key="6">
    <source>
        <dbReference type="EMBL" id="KAF5775322.1"/>
    </source>
</evidence>
<dbReference type="Pfam" id="PF18052">
    <property type="entry name" value="Rx_N"/>
    <property type="match status" value="1"/>
</dbReference>
<dbReference type="Gramene" id="mRNA:HanXRQr2_Chr13g0610781">
    <property type="protein sequence ID" value="mRNA:HanXRQr2_Chr13g0610781"/>
    <property type="gene ID" value="HanXRQr2_Chr13g0610781"/>
</dbReference>
<dbReference type="Gene3D" id="1.20.5.4130">
    <property type="match status" value="1"/>
</dbReference>
<dbReference type="Proteomes" id="UP000215914">
    <property type="component" value="Unassembled WGS sequence"/>
</dbReference>
<dbReference type="GO" id="GO:0000166">
    <property type="term" value="F:nucleotide binding"/>
    <property type="evidence" value="ECO:0007669"/>
    <property type="project" value="UniProtKB-KW"/>
</dbReference>
<dbReference type="AlphaFoldDB" id="A0A9K3EL44"/>
<keyword evidence="1" id="KW-0677">Repeat</keyword>
<evidence type="ECO:0000256" key="2">
    <source>
        <dbReference type="ARBA" id="ARBA00022741"/>
    </source>
</evidence>
<proteinExistence type="predicted"/>
<keyword evidence="4" id="KW-0732">Signal</keyword>
<feature type="signal peptide" evidence="4">
    <location>
        <begin position="1"/>
        <end position="20"/>
    </location>
</feature>
<reference evidence="6" key="2">
    <citation type="submission" date="2020-06" db="EMBL/GenBank/DDBJ databases">
        <title>Helianthus annuus Genome sequencing and assembly Release 2.</title>
        <authorList>
            <person name="Gouzy J."/>
            <person name="Langlade N."/>
            <person name="Munos S."/>
        </authorList>
    </citation>
    <scope>NUCLEOTIDE SEQUENCE</scope>
    <source>
        <tissue evidence="6">Leaves</tissue>
    </source>
</reference>
<dbReference type="GO" id="GO:0006952">
    <property type="term" value="P:defense response"/>
    <property type="evidence" value="ECO:0007669"/>
    <property type="project" value="UniProtKB-KW"/>
</dbReference>
<dbReference type="InterPro" id="IPR041118">
    <property type="entry name" value="Rx_N"/>
</dbReference>
<accession>A0A9K3EL44</accession>